<dbReference type="Proteomes" id="UP001220377">
    <property type="component" value="Plasmid unnamed1"/>
</dbReference>
<keyword evidence="1" id="KW-0614">Plasmid</keyword>
<evidence type="ECO:0000313" key="1">
    <source>
        <dbReference type="EMBL" id="WDF83878.1"/>
    </source>
</evidence>
<keyword evidence="2" id="KW-1185">Reference proteome</keyword>
<sequence length="98" mass="11491">MIYADKVTFYSNDENDWTWETIDQIHLNSDDSSISSGWYDKADVYDFIENQYKVIKVDIYPYPKLIGDISSNYDKFVKSENDNTASDNLVELGRNEKK</sequence>
<organism evidence="1 2">
    <name type="scientific">Lacticaseibacillus pabuli</name>
    <dbReference type="NCBI Taxonomy" id="3025672"/>
    <lineage>
        <taxon>Bacteria</taxon>
        <taxon>Bacillati</taxon>
        <taxon>Bacillota</taxon>
        <taxon>Bacilli</taxon>
        <taxon>Lactobacillales</taxon>
        <taxon>Lactobacillaceae</taxon>
        <taxon>Lacticaseibacillus</taxon>
    </lineage>
</organism>
<evidence type="ECO:0000313" key="2">
    <source>
        <dbReference type="Proteomes" id="UP001220377"/>
    </source>
</evidence>
<dbReference type="EMBL" id="CP117885">
    <property type="protein sequence ID" value="WDF83878.1"/>
    <property type="molecule type" value="Genomic_DNA"/>
</dbReference>
<reference evidence="1 2" key="1">
    <citation type="submission" date="2023-02" db="EMBL/GenBank/DDBJ databases">
        <title>Genome sequence of Lacticaseibacillus sp. KACC 23028.</title>
        <authorList>
            <person name="Kim S."/>
            <person name="Heo J."/>
            <person name="Kwon S.-W."/>
        </authorList>
    </citation>
    <scope>NUCLEOTIDE SEQUENCE [LARGE SCALE GENOMIC DNA]</scope>
    <source>
        <strain evidence="1 2">KACC 23028</strain>
        <plasmid evidence="1 2">unnamed1</plasmid>
    </source>
</reference>
<dbReference type="RefSeq" id="WP_274262452.1">
    <property type="nucleotide sequence ID" value="NZ_CP117885.1"/>
</dbReference>
<accession>A0ABY7WUQ1</accession>
<gene>
    <name evidence="1" type="ORF">PQ472_12375</name>
</gene>
<name>A0ABY7WUQ1_9LACO</name>
<geneLocation type="plasmid" evidence="1 2">
    <name>unnamed1</name>
</geneLocation>
<protein>
    <submittedName>
        <fullName evidence="1">Uncharacterized protein</fullName>
    </submittedName>
</protein>
<proteinExistence type="predicted"/>